<protein>
    <recommendedName>
        <fullName evidence="10">Cation transporter</fullName>
    </recommendedName>
</protein>
<organism evidence="8 9">
    <name type="scientific">Oceanidesulfovibrio marinus</name>
    <dbReference type="NCBI Taxonomy" id="370038"/>
    <lineage>
        <taxon>Bacteria</taxon>
        <taxon>Pseudomonadati</taxon>
        <taxon>Thermodesulfobacteriota</taxon>
        <taxon>Desulfovibrionia</taxon>
        <taxon>Desulfovibrionales</taxon>
        <taxon>Desulfovibrionaceae</taxon>
        <taxon>Oceanidesulfovibrio</taxon>
    </lineage>
</organism>
<evidence type="ECO:0000256" key="2">
    <source>
        <dbReference type="ARBA" id="ARBA00006228"/>
    </source>
</evidence>
<dbReference type="Pfam" id="PF01899">
    <property type="entry name" value="MNHE"/>
    <property type="match status" value="1"/>
</dbReference>
<sequence length="157" mass="18044">MTFVLMMITWLVLSNMRDSFHLTLGVISSAIVAWFSSDMLFGTAPVDKKRNVAWYRFPLYIPWLLWEIVKANLWVLYLACHPRMRELIDPRIFHFKSRLKSRVAQVTFANSITLTPGTITVDVDWNGTFTVHALDEKLAAGLPGEMEDRVAHVFGED</sequence>
<feature type="transmembrane region" description="Helical" evidence="7">
    <location>
        <begin position="20"/>
        <end position="37"/>
    </location>
</feature>
<dbReference type="GO" id="GO:0008324">
    <property type="term" value="F:monoatomic cation transmembrane transporter activity"/>
    <property type="evidence" value="ECO:0007669"/>
    <property type="project" value="InterPro"/>
</dbReference>
<reference evidence="8 9" key="1">
    <citation type="submission" date="2018-06" db="EMBL/GenBank/DDBJ databases">
        <title>Complete genome of Desulfovibrio marinus P48SEP.</title>
        <authorList>
            <person name="Crispim J.S."/>
            <person name="Vidigal P.M.P."/>
            <person name="Silva L.C.F."/>
            <person name="Araujo L.C."/>
            <person name="Laguardia C.N."/>
            <person name="Dias R.S."/>
            <person name="Sousa M.P."/>
            <person name="Paula S.O."/>
            <person name="Silva C."/>
        </authorList>
    </citation>
    <scope>NUCLEOTIDE SEQUENCE [LARGE SCALE GENOMIC DNA]</scope>
    <source>
        <strain evidence="8 9">P48SEP</strain>
    </source>
</reference>
<dbReference type="EMBL" id="QMIF01000004">
    <property type="protein sequence ID" value="TVM34704.1"/>
    <property type="molecule type" value="Genomic_DNA"/>
</dbReference>
<dbReference type="RefSeq" id="WP_144234869.1">
    <property type="nucleotide sequence ID" value="NZ_QMIF01000004.1"/>
</dbReference>
<evidence type="ECO:0000256" key="5">
    <source>
        <dbReference type="ARBA" id="ARBA00022989"/>
    </source>
</evidence>
<evidence type="ECO:0000256" key="4">
    <source>
        <dbReference type="ARBA" id="ARBA00022692"/>
    </source>
</evidence>
<dbReference type="AlphaFoldDB" id="A0A6P1ZI49"/>
<dbReference type="InterPro" id="IPR002758">
    <property type="entry name" value="Cation_antiport_E"/>
</dbReference>
<evidence type="ECO:0000256" key="1">
    <source>
        <dbReference type="ARBA" id="ARBA00004651"/>
    </source>
</evidence>
<evidence type="ECO:0000256" key="3">
    <source>
        <dbReference type="ARBA" id="ARBA00022475"/>
    </source>
</evidence>
<evidence type="ECO:0000256" key="6">
    <source>
        <dbReference type="ARBA" id="ARBA00023136"/>
    </source>
</evidence>
<keyword evidence="6 7" id="KW-0472">Membrane</keyword>
<proteinExistence type="inferred from homology"/>
<evidence type="ECO:0000313" key="8">
    <source>
        <dbReference type="EMBL" id="TVM34704.1"/>
    </source>
</evidence>
<comment type="similarity">
    <text evidence="2">Belongs to the CPA3 antiporters (TC 2.A.63) subunit E family.</text>
</comment>
<dbReference type="PANTHER" id="PTHR34584">
    <property type="entry name" value="NA(+)/H(+) ANTIPORTER SUBUNIT E1"/>
    <property type="match status" value="1"/>
</dbReference>
<evidence type="ECO:0000256" key="7">
    <source>
        <dbReference type="SAM" id="Phobius"/>
    </source>
</evidence>
<comment type="caution">
    <text evidence="8">The sequence shown here is derived from an EMBL/GenBank/DDBJ whole genome shotgun (WGS) entry which is preliminary data.</text>
</comment>
<name>A0A6P1ZI49_9BACT</name>
<keyword evidence="5 7" id="KW-1133">Transmembrane helix</keyword>
<dbReference type="OrthoDB" id="9807187at2"/>
<keyword evidence="3" id="KW-1003">Cell membrane</keyword>
<evidence type="ECO:0000313" key="9">
    <source>
        <dbReference type="Proteomes" id="UP000434052"/>
    </source>
</evidence>
<comment type="subcellular location">
    <subcellularLocation>
        <location evidence="1">Cell membrane</location>
        <topology evidence="1">Multi-pass membrane protein</topology>
    </subcellularLocation>
</comment>
<feature type="transmembrane region" description="Helical" evidence="7">
    <location>
        <begin position="57"/>
        <end position="79"/>
    </location>
</feature>
<dbReference type="Proteomes" id="UP000434052">
    <property type="component" value="Unassembled WGS sequence"/>
</dbReference>
<gene>
    <name evidence="8" type="ORF">DQK91_07835</name>
</gene>
<dbReference type="PIRSF" id="PIRSF019239">
    <property type="entry name" value="MrpE"/>
    <property type="match status" value="1"/>
</dbReference>
<evidence type="ECO:0008006" key="10">
    <source>
        <dbReference type="Google" id="ProtNLM"/>
    </source>
</evidence>
<accession>A0A6P1ZI49</accession>
<dbReference type="PANTHER" id="PTHR34584:SF1">
    <property type="entry name" value="NA(+)_H(+) ANTIPORTER SUBUNIT E1"/>
    <property type="match status" value="1"/>
</dbReference>
<keyword evidence="4 7" id="KW-0812">Transmembrane</keyword>
<dbReference type="GO" id="GO:0005886">
    <property type="term" value="C:plasma membrane"/>
    <property type="evidence" value="ECO:0007669"/>
    <property type="project" value="UniProtKB-SubCell"/>
</dbReference>